<dbReference type="Proteomes" id="UP000011761">
    <property type="component" value="Unassembled WGS sequence"/>
</dbReference>
<feature type="region of interest" description="Disordered" evidence="1">
    <location>
        <begin position="593"/>
        <end position="629"/>
    </location>
</feature>
<dbReference type="AlphaFoldDB" id="M2MTD8"/>
<keyword evidence="3" id="KW-1185">Reference proteome</keyword>
<dbReference type="GeneID" id="19110354"/>
<proteinExistence type="predicted"/>
<dbReference type="EMBL" id="KB445558">
    <property type="protein sequence ID" value="EMC94798.1"/>
    <property type="molecule type" value="Genomic_DNA"/>
</dbReference>
<dbReference type="KEGG" id="bcom:BAUCODRAFT_25913"/>
<organism evidence="2 3">
    <name type="scientific">Baudoinia panamericana (strain UAMH 10762)</name>
    <name type="common">Angels' share fungus</name>
    <name type="synonym">Baudoinia compniacensis (strain UAMH 10762)</name>
    <dbReference type="NCBI Taxonomy" id="717646"/>
    <lineage>
        <taxon>Eukaryota</taxon>
        <taxon>Fungi</taxon>
        <taxon>Dikarya</taxon>
        <taxon>Ascomycota</taxon>
        <taxon>Pezizomycotina</taxon>
        <taxon>Dothideomycetes</taxon>
        <taxon>Dothideomycetidae</taxon>
        <taxon>Mycosphaerellales</taxon>
        <taxon>Teratosphaeriaceae</taxon>
        <taxon>Baudoinia</taxon>
    </lineage>
</organism>
<accession>M2MTD8</accession>
<feature type="region of interest" description="Disordered" evidence="1">
    <location>
        <begin position="85"/>
        <end position="148"/>
    </location>
</feature>
<sequence>MATIKEIMKRCGLGNTFRRMSPSALRTAIAEGHSAIDGNVRRGNCLVSVDVLQAILDEVESTPGSMPDGMSTSACPPQLAVDQGLTTPTLPPGTKRKLLNPGSRTTAEGGGSGIEAAAKKRKVVGAADEGKLKKQKEEKKQKQRAEKKQKLMTFLDRRIQDRMKGNKPINLVKPRNTIHEATLKHFDNKGYRLNLQKLSTESPTPKQLHDVEAARTFGPNYLGRTASLSFGTNFDMIKRPTNGHSNIDILLPAADTHNSQSLHDNLGDFTAGELQYMLGHHLIWTDLPSDEFLSYSNDPLFLVVHRWTGFMRGKAAIFQVPSAPIWAEMQKTKLHPRKFTQEYLSHHTIIVKDTRFQQASIEKLIKDGLYDIFPAFRVPQDHQRVGLYTGQVVLRKAGYAPNPDSLPPKLKRRIYSYRYSADTTPCTEDLLKLVQKVTRNFMARATEPHLHIFPSFLTFQKRLDDDPVLIDWLRNHYTALDVQDLYADGEGGVRTGFTHVANNLPGVMQYLDLVRTACTAFGLPALPPNKVHRSNPTTDHWYADEDAKQHRNHVSSKPYDRIIQQDARDKAKRKRKTKKESLWNVLRASHEVSSMRDRDLTTDKQMTVSGAGDDNVEDAAGVPVDAEENPKLLQYDDSSAHLDGYIDRSANEGPKQREMQFVAAAETPL</sequence>
<evidence type="ECO:0000313" key="2">
    <source>
        <dbReference type="EMBL" id="EMC94798.1"/>
    </source>
</evidence>
<feature type="compositionally biased region" description="Basic and acidic residues" evidence="1">
    <location>
        <begin position="593"/>
        <end position="602"/>
    </location>
</feature>
<protein>
    <submittedName>
        <fullName evidence="2">Uncharacterized protein</fullName>
    </submittedName>
</protein>
<evidence type="ECO:0000256" key="1">
    <source>
        <dbReference type="SAM" id="MobiDB-lite"/>
    </source>
</evidence>
<feature type="compositionally biased region" description="Basic and acidic residues" evidence="1">
    <location>
        <begin position="128"/>
        <end position="148"/>
    </location>
</feature>
<dbReference type="OrthoDB" id="4152607at2759"/>
<dbReference type="RefSeq" id="XP_007677969.1">
    <property type="nucleotide sequence ID" value="XM_007679779.1"/>
</dbReference>
<dbReference type="eggNOG" id="ENOG502RMDM">
    <property type="taxonomic scope" value="Eukaryota"/>
</dbReference>
<gene>
    <name evidence="2" type="ORF">BAUCODRAFT_25913</name>
</gene>
<reference evidence="2 3" key="1">
    <citation type="journal article" date="2012" name="PLoS Pathog.">
        <title>Diverse lifestyles and strategies of plant pathogenesis encoded in the genomes of eighteen Dothideomycetes fungi.</title>
        <authorList>
            <person name="Ohm R.A."/>
            <person name="Feau N."/>
            <person name="Henrissat B."/>
            <person name="Schoch C.L."/>
            <person name="Horwitz B.A."/>
            <person name="Barry K.W."/>
            <person name="Condon B.J."/>
            <person name="Copeland A.C."/>
            <person name="Dhillon B."/>
            <person name="Glaser F."/>
            <person name="Hesse C.N."/>
            <person name="Kosti I."/>
            <person name="LaButti K."/>
            <person name="Lindquist E.A."/>
            <person name="Lucas S."/>
            <person name="Salamov A.A."/>
            <person name="Bradshaw R.E."/>
            <person name="Ciuffetti L."/>
            <person name="Hamelin R.C."/>
            <person name="Kema G.H.J."/>
            <person name="Lawrence C."/>
            <person name="Scott J.A."/>
            <person name="Spatafora J.W."/>
            <person name="Turgeon B.G."/>
            <person name="de Wit P.J.G.M."/>
            <person name="Zhong S."/>
            <person name="Goodwin S.B."/>
            <person name="Grigoriev I.V."/>
        </authorList>
    </citation>
    <scope>NUCLEOTIDE SEQUENCE [LARGE SCALE GENOMIC DNA]</scope>
    <source>
        <strain evidence="2 3">UAMH 10762</strain>
    </source>
</reference>
<dbReference type="HOGENOM" id="CLU_410474_0_0_1"/>
<evidence type="ECO:0000313" key="3">
    <source>
        <dbReference type="Proteomes" id="UP000011761"/>
    </source>
</evidence>
<name>M2MTD8_BAUPA</name>